<evidence type="ECO:0000256" key="1">
    <source>
        <dbReference type="ARBA" id="ARBA00004141"/>
    </source>
</evidence>
<dbReference type="Pfam" id="PF03040">
    <property type="entry name" value="CemA"/>
    <property type="match status" value="1"/>
</dbReference>
<dbReference type="InterPro" id="IPR004282">
    <property type="entry name" value="CemA"/>
</dbReference>
<evidence type="ECO:0000256" key="8">
    <source>
        <dbReference type="ARBA" id="ARBA00043980"/>
    </source>
</evidence>
<dbReference type="RefSeq" id="XP_007509425.1">
    <property type="nucleotide sequence ID" value="XM_007509363.1"/>
</dbReference>
<dbReference type="EMBL" id="FO082266">
    <property type="protein sequence ID" value="CCO19228.1"/>
    <property type="molecule type" value="Genomic_DNA"/>
</dbReference>
<dbReference type="Proteomes" id="UP000198341">
    <property type="component" value="Chromosome 13"/>
</dbReference>
<evidence type="ECO:0000313" key="12">
    <source>
        <dbReference type="Proteomes" id="UP000198341"/>
    </source>
</evidence>
<feature type="compositionally biased region" description="Low complexity" evidence="9">
    <location>
        <begin position="91"/>
        <end position="114"/>
    </location>
</feature>
<evidence type="ECO:0000256" key="2">
    <source>
        <dbReference type="ARBA" id="ARBA00022448"/>
    </source>
</evidence>
<evidence type="ECO:0000256" key="10">
    <source>
        <dbReference type="SAM" id="Phobius"/>
    </source>
</evidence>
<evidence type="ECO:0000256" key="5">
    <source>
        <dbReference type="ARBA" id="ARBA00022989"/>
    </source>
</evidence>
<gene>
    <name evidence="11" type="ordered locus">Bathy13g01540</name>
</gene>
<keyword evidence="12" id="KW-1185">Reference proteome</keyword>
<dbReference type="GO" id="GO:0016020">
    <property type="term" value="C:membrane"/>
    <property type="evidence" value="ECO:0007669"/>
    <property type="project" value="UniProtKB-SubCell"/>
</dbReference>
<evidence type="ECO:0000256" key="3">
    <source>
        <dbReference type="ARBA" id="ARBA00022692"/>
    </source>
</evidence>
<dbReference type="AlphaFoldDB" id="K8FC29"/>
<feature type="region of interest" description="Disordered" evidence="9">
    <location>
        <begin position="60"/>
        <end position="130"/>
    </location>
</feature>
<name>K8FC29_9CHLO</name>
<protein>
    <submittedName>
        <fullName evidence="11">Proton extrusion protein PcxA</fullName>
    </submittedName>
</protein>
<keyword evidence="5 10" id="KW-1133">Transmembrane helix</keyword>
<organism evidence="11 12">
    <name type="scientific">Bathycoccus prasinos</name>
    <dbReference type="NCBI Taxonomy" id="41875"/>
    <lineage>
        <taxon>Eukaryota</taxon>
        <taxon>Viridiplantae</taxon>
        <taxon>Chlorophyta</taxon>
        <taxon>Mamiellophyceae</taxon>
        <taxon>Mamiellales</taxon>
        <taxon>Bathycoccaceae</taxon>
        <taxon>Bathycoccus</taxon>
    </lineage>
</organism>
<feature type="transmembrane region" description="Helical" evidence="10">
    <location>
        <begin position="371"/>
        <end position="391"/>
    </location>
</feature>
<evidence type="ECO:0000256" key="4">
    <source>
        <dbReference type="ARBA" id="ARBA00022781"/>
    </source>
</evidence>
<evidence type="ECO:0000256" key="6">
    <source>
        <dbReference type="ARBA" id="ARBA00023065"/>
    </source>
</evidence>
<feature type="transmembrane region" description="Helical" evidence="10">
    <location>
        <begin position="287"/>
        <end position="306"/>
    </location>
</feature>
<dbReference type="PANTHER" id="PTHR33650">
    <property type="entry name" value="CHLOROPLAST ENVELOPE MEMBRANE PROTEIN-RELATED"/>
    <property type="match status" value="1"/>
</dbReference>
<evidence type="ECO:0000313" key="11">
    <source>
        <dbReference type="EMBL" id="CCO19228.1"/>
    </source>
</evidence>
<keyword evidence="7 10" id="KW-0472">Membrane</keyword>
<dbReference type="OrthoDB" id="993at2759"/>
<evidence type="ECO:0000256" key="7">
    <source>
        <dbReference type="ARBA" id="ARBA00023136"/>
    </source>
</evidence>
<comment type="similarity">
    <text evidence="8">Belongs to the CemA family.</text>
</comment>
<evidence type="ECO:0000256" key="9">
    <source>
        <dbReference type="SAM" id="MobiDB-lite"/>
    </source>
</evidence>
<dbReference type="STRING" id="41875.K8FC29"/>
<dbReference type="GeneID" id="19012106"/>
<proteinExistence type="inferred from homology"/>
<dbReference type="KEGG" id="bpg:Bathy13g01540"/>
<reference evidence="11 12" key="1">
    <citation type="submission" date="2011-10" db="EMBL/GenBank/DDBJ databases">
        <authorList>
            <person name="Genoscope - CEA"/>
        </authorList>
    </citation>
    <scope>NUCLEOTIDE SEQUENCE [LARGE SCALE GENOMIC DNA]</scope>
    <source>
        <strain evidence="11 12">RCC 1105</strain>
    </source>
</reference>
<dbReference type="GO" id="GO:1902600">
    <property type="term" value="P:proton transmembrane transport"/>
    <property type="evidence" value="ECO:0007669"/>
    <property type="project" value="UniProtKB-KW"/>
</dbReference>
<feature type="region of interest" description="Disordered" evidence="9">
    <location>
        <begin position="16"/>
        <end position="35"/>
    </location>
</feature>
<keyword evidence="2" id="KW-0813">Transport</keyword>
<keyword evidence="3 10" id="KW-0812">Transmembrane</keyword>
<comment type="subcellular location">
    <subcellularLocation>
        <location evidence="1">Membrane</location>
        <topology evidence="1">Multi-pass membrane protein</topology>
    </subcellularLocation>
</comment>
<dbReference type="eggNOG" id="ENOG502QV51">
    <property type="taxonomic scope" value="Eukaryota"/>
</dbReference>
<keyword evidence="4" id="KW-0375">Hydrogen ion transport</keyword>
<sequence length="412" mass="46734">MSFCCSYSFVSSAVSSSARMKTTSRGGGEQQQHQKRLMMMKLMSKKMGRTRRLNCAMMMSASKRDRTTTNKRRGDRGRRALLAPVSAILDNENSSTSFNNATSSGSGENNNKGGTTEKRRRKSRQKITNNPSINAFQQFFDVDANIITTEEEDDEDDEFEKTQLEIWGQLTKSLGKVLMFTFGVPYFASCSLQAMFVDPWLELKVSKHSSSGASMSGSYSSSSLTKTQTESVCNDIARFEKRLYYENLAQFPDEQDAAKFEKTKRKLVAEEMKRLEMKERTRSTKALGNWIGSMMYVSILACVLVYQKEFVSKMLTELSAQFNGLDSATQAFALMLGADMVVGYHSSDGWQAFLAFMITRYGGDYHKFETFARMFVATVPVFLDVCFKYWVFNKLRKISPSTQIILSEIERH</sequence>
<keyword evidence="6" id="KW-0406">Ion transport</keyword>
<accession>K8FC29</accession>